<dbReference type="EMBL" id="CAEZUH010000041">
    <property type="protein sequence ID" value="CAB4593546.1"/>
    <property type="molecule type" value="Genomic_DNA"/>
</dbReference>
<dbReference type="InterPro" id="IPR028082">
    <property type="entry name" value="Peripla_BP_I"/>
</dbReference>
<protein>
    <submittedName>
        <fullName evidence="3">Unannotated protein</fullName>
    </submittedName>
</protein>
<dbReference type="CDD" id="cd06342">
    <property type="entry name" value="PBP1_ABC_LIVBP-like"/>
    <property type="match status" value="1"/>
</dbReference>
<evidence type="ECO:0000313" key="3">
    <source>
        <dbReference type="EMBL" id="CAB4593546.1"/>
    </source>
</evidence>
<dbReference type="Pfam" id="PF13458">
    <property type="entry name" value="Peripla_BP_6"/>
    <property type="match status" value="1"/>
</dbReference>
<dbReference type="InterPro" id="IPR028081">
    <property type="entry name" value="Leu-bd"/>
</dbReference>
<sequence>MKKQRLISVVAAFALAAGTAVAIAPASNAAAKVVTIAYQGPLTGEEAQVGIDELNGVKYAVKLFNAKNKGKYSVKIVEVDDQGSGTEAAKVAPGTASNKKIIGLVGPAYSGATINSLPFYKATGLPMVSPSATRVSITNPSDGLIGFPVFHRVVATDKVQGPALYKLAVKGVTAPKVFVIDDQSPYGVGLVDYMKLGGFTFTGQDSVSDKTTDWTATISKVTSSGANVVIFTGYYAQAASLYRQLRDSGYKGVLAGGDGVLSPGILTLASASILEGVRMTAGTVPLTEISASLEADFKKQVGVSSGTYAAESIDAANILLSCIAKGVSTRANMLKCVKAYKGKSITGTTIAFDKNGDVAGGPMNSFEIKGGAIKFTGAVK</sequence>
<evidence type="ECO:0000256" key="1">
    <source>
        <dbReference type="ARBA" id="ARBA00022729"/>
    </source>
</evidence>
<dbReference type="Gene3D" id="3.40.50.2300">
    <property type="match status" value="2"/>
</dbReference>
<reference evidence="3" key="1">
    <citation type="submission" date="2020-05" db="EMBL/GenBank/DDBJ databases">
        <authorList>
            <person name="Chiriac C."/>
            <person name="Salcher M."/>
            <person name="Ghai R."/>
            <person name="Kavagutti S V."/>
        </authorList>
    </citation>
    <scope>NUCLEOTIDE SEQUENCE</scope>
</reference>
<dbReference type="PANTHER" id="PTHR47151">
    <property type="entry name" value="LEU/ILE/VAL-BINDING ABC TRANSPORTER SUBUNIT"/>
    <property type="match status" value="1"/>
</dbReference>
<gene>
    <name evidence="3" type="ORF">UFOPK1798_00570</name>
</gene>
<accession>A0A6J6FWV1</accession>
<dbReference type="PANTHER" id="PTHR47151:SF2">
    <property type="entry name" value="AMINO ACID BINDING PROTEIN"/>
    <property type="match status" value="1"/>
</dbReference>
<organism evidence="3">
    <name type="scientific">freshwater metagenome</name>
    <dbReference type="NCBI Taxonomy" id="449393"/>
    <lineage>
        <taxon>unclassified sequences</taxon>
        <taxon>metagenomes</taxon>
        <taxon>ecological metagenomes</taxon>
    </lineage>
</organism>
<evidence type="ECO:0000259" key="2">
    <source>
        <dbReference type="Pfam" id="PF13458"/>
    </source>
</evidence>
<keyword evidence="1" id="KW-0732">Signal</keyword>
<name>A0A6J6FWV1_9ZZZZ</name>
<dbReference type="AlphaFoldDB" id="A0A6J6FWV1"/>
<feature type="domain" description="Leucine-binding protein" evidence="2">
    <location>
        <begin position="34"/>
        <end position="371"/>
    </location>
</feature>
<proteinExistence type="predicted"/>
<dbReference type="SUPFAM" id="SSF53822">
    <property type="entry name" value="Periplasmic binding protein-like I"/>
    <property type="match status" value="1"/>
</dbReference>